<dbReference type="EMBL" id="CP064936">
    <property type="protein sequence ID" value="QQA00278.1"/>
    <property type="molecule type" value="Genomic_DNA"/>
</dbReference>
<dbReference type="PANTHER" id="PTHR43289:SF6">
    <property type="entry name" value="SERINE_THREONINE-PROTEIN KINASE NEKL-3"/>
    <property type="match status" value="1"/>
</dbReference>
<keyword evidence="2" id="KW-0547">Nucleotide-binding</keyword>
<organism evidence="7 8">
    <name type="scientific">Treponema peruense</name>
    <dbReference type="NCBI Taxonomy" id="2787628"/>
    <lineage>
        <taxon>Bacteria</taxon>
        <taxon>Pseudomonadati</taxon>
        <taxon>Spirochaetota</taxon>
        <taxon>Spirochaetia</taxon>
        <taxon>Spirochaetales</taxon>
        <taxon>Treponemataceae</taxon>
        <taxon>Treponema</taxon>
    </lineage>
</organism>
<keyword evidence="5" id="KW-0472">Membrane</keyword>
<dbReference type="PANTHER" id="PTHR43289">
    <property type="entry name" value="MITOGEN-ACTIVATED PROTEIN KINASE KINASE KINASE 20-RELATED"/>
    <property type="match status" value="1"/>
</dbReference>
<feature type="transmembrane region" description="Helical" evidence="5">
    <location>
        <begin position="327"/>
        <end position="348"/>
    </location>
</feature>
<dbReference type="PROSITE" id="PS00108">
    <property type="entry name" value="PROTEIN_KINASE_ST"/>
    <property type="match status" value="1"/>
</dbReference>
<dbReference type="InterPro" id="IPR000719">
    <property type="entry name" value="Prot_kinase_dom"/>
</dbReference>
<evidence type="ECO:0000313" key="8">
    <source>
        <dbReference type="Proteomes" id="UP000595224"/>
    </source>
</evidence>
<dbReference type="AlphaFoldDB" id="A0A7T3RBX6"/>
<protein>
    <submittedName>
        <fullName evidence="7">Serine/threonine protein kinase</fullName>
    </submittedName>
</protein>
<evidence type="ECO:0000259" key="6">
    <source>
        <dbReference type="PROSITE" id="PS50011"/>
    </source>
</evidence>
<sequence length="548" mass="61093">MAVQPESIGKYKILSVVAVGGMGTVYKAVHPSLKRQVIIKKLTLKNKGGTIRERFKREAQILLDLSSPYVVRMFDYFTEGRSDYIVLEFVDGMSLDKLIAKQVSLPPQLALLIFLDACYGLKHAHAKGIVHRDIKPGNILISRRAEVKLADFGIAGGEKESVTVADETGPSASSATTAAESGTAITMAGTTLGTPAYMSPEQLDDSSSVDQRADIYSMGVMLYEMVTGTKPFSGDMSAQSIAKIKKGDYIPPAKLDKTLPHIVRFLIKKMMKPNPARRFQTIDPVIVRIRRYLKHYDTHSVRISLAQAVIASHPFELPQYQKKKRPALRAFLILSAAALFISGSVLAWNNGIFHRTILSPWFRSITLTMEMPSTASVDADLPARAFFFVNDNKDIPEVSGTRRIFTASKDSSASKKNIEYKTRAVFLRPGEYRIKIAEGPYVWWGALTVASENCDIKLDFLKNASRKLKIHTVAFDSETSENITSKTKFMVQSGAKWIPLEKLDTSSLRTGTVYKILAVSEGYEDEYFSLLVDWYQDELFINSSLRKK</sequence>
<evidence type="ECO:0000313" key="7">
    <source>
        <dbReference type="EMBL" id="QQA00278.1"/>
    </source>
</evidence>
<dbReference type="InterPro" id="IPR008271">
    <property type="entry name" value="Ser/Thr_kinase_AS"/>
</dbReference>
<dbReference type="CDD" id="cd14014">
    <property type="entry name" value="STKc_PknB_like"/>
    <property type="match status" value="1"/>
</dbReference>
<gene>
    <name evidence="7" type="ORF">IWA51_08325</name>
</gene>
<dbReference type="Gene3D" id="1.10.510.10">
    <property type="entry name" value="Transferase(Phosphotransferase) domain 1"/>
    <property type="match status" value="1"/>
</dbReference>
<evidence type="ECO:0000256" key="2">
    <source>
        <dbReference type="ARBA" id="ARBA00022741"/>
    </source>
</evidence>
<proteinExistence type="predicted"/>
<feature type="domain" description="Protein kinase" evidence="6">
    <location>
        <begin position="11"/>
        <end position="293"/>
    </location>
</feature>
<evidence type="ECO:0000256" key="3">
    <source>
        <dbReference type="ARBA" id="ARBA00022777"/>
    </source>
</evidence>
<reference evidence="7 8" key="1">
    <citation type="submission" date="2020-11" db="EMBL/GenBank/DDBJ databases">
        <title>Treponema Peruensis nv. sp., first commensal Treponema isolated from human feces.</title>
        <authorList>
            <person name="Belkhou C."/>
            <person name="Raes J."/>
        </authorList>
    </citation>
    <scope>NUCLEOTIDE SEQUENCE [LARGE SCALE GENOMIC DNA]</scope>
    <source>
        <strain evidence="7 8">RCC2812</strain>
    </source>
</reference>
<dbReference type="SUPFAM" id="SSF56112">
    <property type="entry name" value="Protein kinase-like (PK-like)"/>
    <property type="match status" value="1"/>
</dbReference>
<evidence type="ECO:0000256" key="5">
    <source>
        <dbReference type="SAM" id="Phobius"/>
    </source>
</evidence>
<dbReference type="GO" id="GO:0004674">
    <property type="term" value="F:protein serine/threonine kinase activity"/>
    <property type="evidence" value="ECO:0007669"/>
    <property type="project" value="UniProtKB-KW"/>
</dbReference>
<dbReference type="Pfam" id="PF00069">
    <property type="entry name" value="Pkinase"/>
    <property type="match status" value="1"/>
</dbReference>
<keyword evidence="4" id="KW-0067">ATP-binding</keyword>
<dbReference type="Proteomes" id="UP000595224">
    <property type="component" value="Chromosome"/>
</dbReference>
<keyword evidence="5" id="KW-0812">Transmembrane</keyword>
<dbReference type="GO" id="GO:0005524">
    <property type="term" value="F:ATP binding"/>
    <property type="evidence" value="ECO:0007669"/>
    <property type="project" value="UniProtKB-KW"/>
</dbReference>
<dbReference type="KEGG" id="tper:IWA51_08325"/>
<dbReference type="InterPro" id="IPR011009">
    <property type="entry name" value="Kinase-like_dom_sf"/>
</dbReference>
<dbReference type="RefSeq" id="WP_177528997.1">
    <property type="nucleotide sequence ID" value="NZ_CBCSHE010000001.1"/>
</dbReference>
<keyword evidence="8" id="KW-1185">Reference proteome</keyword>
<name>A0A7T3RBX6_9SPIR</name>
<keyword evidence="3 7" id="KW-0418">Kinase</keyword>
<dbReference type="PROSITE" id="PS50011">
    <property type="entry name" value="PROTEIN_KINASE_DOM"/>
    <property type="match status" value="1"/>
</dbReference>
<dbReference type="SMART" id="SM00220">
    <property type="entry name" value="S_TKc"/>
    <property type="match status" value="1"/>
</dbReference>
<keyword evidence="1" id="KW-0808">Transferase</keyword>
<keyword evidence="5" id="KW-1133">Transmembrane helix</keyword>
<evidence type="ECO:0000256" key="1">
    <source>
        <dbReference type="ARBA" id="ARBA00022679"/>
    </source>
</evidence>
<accession>A0A7T3RBX6</accession>
<evidence type="ECO:0000256" key="4">
    <source>
        <dbReference type="ARBA" id="ARBA00022840"/>
    </source>
</evidence>
<keyword evidence="7" id="KW-0723">Serine/threonine-protein kinase</keyword>